<accession>A0A023GPI3</accession>
<evidence type="ECO:0000256" key="1">
    <source>
        <dbReference type="SAM" id="SignalP"/>
    </source>
</evidence>
<feature type="chain" id="PRO_5001521419" evidence="1">
    <location>
        <begin position="21"/>
        <end position="176"/>
    </location>
</feature>
<dbReference type="AlphaFoldDB" id="A0A023GPI3"/>
<dbReference type="EMBL" id="GBBM01000003">
    <property type="protein sequence ID" value="JAC35415.1"/>
    <property type="molecule type" value="mRNA"/>
</dbReference>
<name>A0A023GPI3_AMBTT</name>
<protein>
    <submittedName>
        <fullName evidence="2">Putative lipocalin-5 1</fullName>
    </submittedName>
</protein>
<dbReference type="SUPFAM" id="SSF50814">
    <property type="entry name" value="Lipocalins"/>
    <property type="match status" value="1"/>
</dbReference>
<dbReference type="Gene3D" id="2.40.128.20">
    <property type="match status" value="1"/>
</dbReference>
<keyword evidence="1" id="KW-0732">Signal</keyword>
<feature type="signal peptide" evidence="1">
    <location>
        <begin position="1"/>
        <end position="20"/>
    </location>
</feature>
<evidence type="ECO:0000313" key="2">
    <source>
        <dbReference type="EMBL" id="JAC35415.1"/>
    </source>
</evidence>
<dbReference type="InterPro" id="IPR012674">
    <property type="entry name" value="Calycin"/>
</dbReference>
<reference evidence="2" key="1">
    <citation type="submission" date="2014-03" db="EMBL/GenBank/DDBJ databases">
        <title>The sialotranscriptome of Amblyomma triste, Amblyomma parvum and Amblyomma cajennense ticks, uncovered by 454-based RNA-seq.</title>
        <authorList>
            <person name="Garcia G.R."/>
            <person name="Gardinassi L.G."/>
            <person name="Ribeiro J.M."/>
            <person name="Anatriello E."/>
            <person name="Ferreira B.R."/>
            <person name="Moreira H.N."/>
            <person name="Mafra C."/>
            <person name="Olegario M.M."/>
            <person name="Szabo P.J."/>
            <person name="Miranda-Santos I.K."/>
            <person name="Maruyama S.R."/>
        </authorList>
    </citation>
    <scope>NUCLEOTIDE SEQUENCE</scope>
    <source>
        <strain evidence="2">Mato Grasso do Sul</strain>
        <tissue evidence="2">Salivary glands</tissue>
    </source>
</reference>
<organism evidence="2">
    <name type="scientific">Amblyomma triste</name>
    <name type="common">Neotropical tick</name>
    <dbReference type="NCBI Taxonomy" id="251400"/>
    <lineage>
        <taxon>Eukaryota</taxon>
        <taxon>Metazoa</taxon>
        <taxon>Ecdysozoa</taxon>
        <taxon>Arthropoda</taxon>
        <taxon>Chelicerata</taxon>
        <taxon>Arachnida</taxon>
        <taxon>Acari</taxon>
        <taxon>Parasitiformes</taxon>
        <taxon>Ixodida</taxon>
        <taxon>Ixodoidea</taxon>
        <taxon>Ixodidae</taxon>
        <taxon>Amblyomminae</taxon>
        <taxon>Amblyomma</taxon>
    </lineage>
</organism>
<proteinExistence type="evidence at transcript level"/>
<sequence length="176" mass="19715">MAFQLVPALLLTFASSAALGDDVSEENTKLLVEAVGVMNDAFAYYSSIDDPRFKCLTAVLPVYEPENHFAVYRYHFQGQNGESGTYINYCVNLTATETAEFGFSPCEDGVFDSTGQGYYFNGVNCFVGRFPLLGNVYCLLWVKRDFVDSFPEECVAQFDQNCGTERYALYDKEQCS</sequence>